<gene>
    <name evidence="3" type="primary">dacC_1</name>
    <name evidence="3" type="ORF">Thiowin_02414</name>
</gene>
<keyword evidence="3" id="KW-0121">Carboxypeptidase</keyword>
<evidence type="ECO:0000313" key="3">
    <source>
        <dbReference type="EMBL" id="WPL17407.1"/>
    </source>
</evidence>
<dbReference type="Pfam" id="PF02113">
    <property type="entry name" value="Peptidase_S13"/>
    <property type="match status" value="1"/>
</dbReference>
<organism evidence="3 4">
    <name type="scientific">Thiorhodovibrio winogradskyi</name>
    <dbReference type="NCBI Taxonomy" id="77007"/>
    <lineage>
        <taxon>Bacteria</taxon>
        <taxon>Pseudomonadati</taxon>
        <taxon>Pseudomonadota</taxon>
        <taxon>Gammaproteobacteria</taxon>
        <taxon>Chromatiales</taxon>
        <taxon>Chromatiaceae</taxon>
        <taxon>Thiorhodovibrio</taxon>
    </lineage>
</organism>
<sequence>MLPAALLHHPSLTFLRMVPLALAMLLLLTATLATTRGAHADPATALPGKLDALLPEWGLDISQVSVYLRAVDAEEPRLLVNAETPRSPASVIKLLTSIAGLDILGSNYHWATDVYADGEVVGGQLQGNLYIQGFGDPYLTTDAFAGLLRALRTKGLIAISGDVVLDNSFLAPPEQDRGDFDGAAQSSYNALPAALSVNRQVTDIHIYHDWINHSVGVYTEPPLTGVEILNEARLVEAPCAPRYHNPIAGFLPATESAGPKLRVSGTFADACGEEQVGRLLLTPEQQAAAAFDALWRDLGGSIGGKIRLGKVPNGARSLHRALSQPLGVIIRDINKNSNNLMARMLFLTLGAKEQGAPGTLEKSRDTISAWLGQRGLPMPELMADNGSGLSRETRISAASLGELLSWSYRQPWMPELLASMSIAGVDGTTRRRLRREPIAGRAHLKTGTVREASCIAGYVLDRNDRRWIVAVLVNGRDGQALGAWRGHAVHHEILRWVYRGAPL</sequence>
<dbReference type="InterPro" id="IPR000667">
    <property type="entry name" value="Peptidase_S13"/>
</dbReference>
<dbReference type="GO" id="GO:0009002">
    <property type="term" value="F:serine-type D-Ala-D-Ala carboxypeptidase activity"/>
    <property type="evidence" value="ECO:0007669"/>
    <property type="project" value="UniProtKB-EC"/>
</dbReference>
<reference evidence="3 4" key="1">
    <citation type="journal article" date="2023" name="Microorganisms">
        <title>Thiorhodovibrio frisius and Trv. litoralis spp. nov., Two Novel Members from a Clade of Fastidious Purple Sulfur Bacteria That Exhibit Unique Red-Shifted Light-Harvesting Capabilities.</title>
        <authorList>
            <person name="Methner A."/>
            <person name="Kuzyk S.B."/>
            <person name="Petersen J."/>
            <person name="Bauer S."/>
            <person name="Brinkmann H."/>
            <person name="Sichau K."/>
            <person name="Wanner G."/>
            <person name="Wolf J."/>
            <person name="Neumann-Schaal M."/>
            <person name="Henke P."/>
            <person name="Tank M."/>
            <person name="Sproer C."/>
            <person name="Bunk B."/>
            <person name="Overmann J."/>
        </authorList>
    </citation>
    <scope>NUCLEOTIDE SEQUENCE [LARGE SCALE GENOMIC DNA]</scope>
    <source>
        <strain evidence="3 4">DSM 6702</strain>
    </source>
</reference>
<dbReference type="EC" id="3.4.16.4" evidence="3"/>
<dbReference type="Proteomes" id="UP001432180">
    <property type="component" value="Chromosome"/>
</dbReference>
<dbReference type="NCBIfam" id="TIGR00666">
    <property type="entry name" value="PBP4"/>
    <property type="match status" value="1"/>
</dbReference>
<evidence type="ECO:0000256" key="2">
    <source>
        <dbReference type="ARBA" id="ARBA00022801"/>
    </source>
</evidence>
<evidence type="ECO:0000313" key="4">
    <source>
        <dbReference type="Proteomes" id="UP001432180"/>
    </source>
</evidence>
<comment type="similarity">
    <text evidence="1">Belongs to the peptidase S13 family.</text>
</comment>
<keyword evidence="2 3" id="KW-0378">Hydrolase</keyword>
<keyword evidence="3" id="KW-0645">Protease</keyword>
<dbReference type="InterPro" id="IPR012338">
    <property type="entry name" value="Beta-lactam/transpept-like"/>
</dbReference>
<protein>
    <submittedName>
        <fullName evidence="3">D-alanyl-D-alanine carboxypeptidase DacC</fullName>
        <ecNumber evidence="3">3.4.16.4</ecNumber>
    </submittedName>
</protein>
<dbReference type="Gene3D" id="3.40.710.10">
    <property type="entry name" value="DD-peptidase/beta-lactamase superfamily"/>
    <property type="match status" value="1"/>
</dbReference>
<dbReference type="PRINTS" id="PR00922">
    <property type="entry name" value="DADACBPTASE3"/>
</dbReference>
<proteinExistence type="inferred from homology"/>
<dbReference type="SUPFAM" id="SSF56601">
    <property type="entry name" value="beta-lactamase/transpeptidase-like"/>
    <property type="match status" value="1"/>
</dbReference>
<dbReference type="PANTHER" id="PTHR30023">
    <property type="entry name" value="D-ALANYL-D-ALANINE CARBOXYPEPTIDASE"/>
    <property type="match status" value="1"/>
</dbReference>
<keyword evidence="4" id="KW-1185">Reference proteome</keyword>
<dbReference type="Gene3D" id="3.50.80.20">
    <property type="entry name" value="D-Ala-D-Ala carboxypeptidase C, peptidase S13"/>
    <property type="match status" value="1"/>
</dbReference>
<dbReference type="PANTHER" id="PTHR30023:SF0">
    <property type="entry name" value="PENICILLIN-SENSITIVE CARBOXYPEPTIDASE A"/>
    <property type="match status" value="1"/>
</dbReference>
<dbReference type="EMBL" id="CP121472">
    <property type="protein sequence ID" value="WPL17407.1"/>
    <property type="molecule type" value="Genomic_DNA"/>
</dbReference>
<name>A0ABZ0SAE2_9GAMM</name>
<evidence type="ECO:0000256" key="1">
    <source>
        <dbReference type="ARBA" id="ARBA00006096"/>
    </source>
</evidence>
<accession>A0ABZ0SAE2</accession>